<organism evidence="1 2">
    <name type="scientific">Mucuna pruriens</name>
    <name type="common">Velvet bean</name>
    <name type="synonym">Dolichos pruriens</name>
    <dbReference type="NCBI Taxonomy" id="157652"/>
    <lineage>
        <taxon>Eukaryota</taxon>
        <taxon>Viridiplantae</taxon>
        <taxon>Streptophyta</taxon>
        <taxon>Embryophyta</taxon>
        <taxon>Tracheophyta</taxon>
        <taxon>Spermatophyta</taxon>
        <taxon>Magnoliopsida</taxon>
        <taxon>eudicotyledons</taxon>
        <taxon>Gunneridae</taxon>
        <taxon>Pentapetalae</taxon>
        <taxon>rosids</taxon>
        <taxon>fabids</taxon>
        <taxon>Fabales</taxon>
        <taxon>Fabaceae</taxon>
        <taxon>Papilionoideae</taxon>
        <taxon>50 kb inversion clade</taxon>
        <taxon>NPAAA clade</taxon>
        <taxon>indigoferoid/millettioid clade</taxon>
        <taxon>Phaseoleae</taxon>
        <taxon>Mucuna</taxon>
    </lineage>
</organism>
<dbReference type="AlphaFoldDB" id="A0A371ER82"/>
<dbReference type="EMBL" id="QJKJ01012531">
    <property type="protein sequence ID" value="RDX68466.1"/>
    <property type="molecule type" value="Genomic_DNA"/>
</dbReference>
<comment type="caution">
    <text evidence="1">The sequence shown here is derived from an EMBL/GenBank/DDBJ whole genome shotgun (WGS) entry which is preliminary data.</text>
</comment>
<gene>
    <name evidence="1" type="ORF">CR513_52548</name>
</gene>
<dbReference type="Proteomes" id="UP000257109">
    <property type="component" value="Unassembled WGS sequence"/>
</dbReference>
<reference evidence="1" key="1">
    <citation type="submission" date="2018-05" db="EMBL/GenBank/DDBJ databases">
        <title>Draft genome of Mucuna pruriens seed.</title>
        <authorList>
            <person name="Nnadi N.E."/>
            <person name="Vos R."/>
            <person name="Hasami M.H."/>
            <person name="Devisetty U.K."/>
            <person name="Aguiy J.C."/>
        </authorList>
    </citation>
    <scope>NUCLEOTIDE SEQUENCE [LARGE SCALE GENOMIC DNA]</scope>
    <source>
        <strain evidence="1">JCA_2017</strain>
    </source>
</reference>
<feature type="non-terminal residue" evidence="1">
    <location>
        <position position="1"/>
    </location>
</feature>
<protein>
    <submittedName>
        <fullName evidence="1">Uncharacterized protein</fullName>
    </submittedName>
</protein>
<proteinExistence type="predicted"/>
<name>A0A371ER82_MUCPR</name>
<evidence type="ECO:0000313" key="2">
    <source>
        <dbReference type="Proteomes" id="UP000257109"/>
    </source>
</evidence>
<evidence type="ECO:0000313" key="1">
    <source>
        <dbReference type="EMBL" id="RDX68466.1"/>
    </source>
</evidence>
<accession>A0A371ER82</accession>
<sequence length="59" mass="6525">MNEVTTPSRSIGIKSSHSSKVQHQLQVYEESLVEDWAESILVETNSVSARLGLTAQQPK</sequence>
<keyword evidence="2" id="KW-1185">Reference proteome</keyword>